<feature type="compositionally biased region" description="Polar residues" evidence="2">
    <location>
        <begin position="395"/>
        <end position="416"/>
    </location>
</feature>
<dbReference type="PANTHER" id="PTHR46424:SF1">
    <property type="entry name" value="UBX DOMAIN-CONTAINING PROTEIN 4"/>
    <property type="match status" value="1"/>
</dbReference>
<feature type="region of interest" description="Disordered" evidence="2">
    <location>
        <begin position="125"/>
        <end position="180"/>
    </location>
</feature>
<dbReference type="InterPro" id="IPR001012">
    <property type="entry name" value="UBX_dom"/>
</dbReference>
<dbReference type="EMBL" id="JAEUBG010003985">
    <property type="protein sequence ID" value="KAH3682066.1"/>
    <property type="molecule type" value="Genomic_DNA"/>
</dbReference>
<evidence type="ECO:0000313" key="5">
    <source>
        <dbReference type="Proteomes" id="UP000774326"/>
    </source>
</evidence>
<dbReference type="CDD" id="cd01767">
    <property type="entry name" value="UBX"/>
    <property type="match status" value="1"/>
</dbReference>
<feature type="compositionally biased region" description="Basic and acidic residues" evidence="2">
    <location>
        <begin position="526"/>
        <end position="536"/>
    </location>
</feature>
<dbReference type="Proteomes" id="UP000774326">
    <property type="component" value="Unassembled WGS sequence"/>
</dbReference>
<dbReference type="GO" id="GO:0036503">
    <property type="term" value="P:ERAD pathway"/>
    <property type="evidence" value="ECO:0007669"/>
    <property type="project" value="TreeGrafter"/>
</dbReference>
<dbReference type="Pfam" id="PF23187">
    <property type="entry name" value="UBX7_N"/>
    <property type="match status" value="1"/>
</dbReference>
<sequence length="563" mass="61882">MTTFTLATVFQSEVETSVQASVSLNKPLIVYLAPGTDSVSAAVNEDNTWINNLITSDLLSKIESNGVGLKLVENSQQFLLFKQIFPQVIVPSLFCVKVSNVLDVIFGEVTKEDFQERLSKVLDSVQSPPPNVNAYNHGSETSTSSTSTSSAQPTQQSVSPAPVAVPVKTIPNTSNQPQKTMKELIAEESIKRYHDEQLKKKKQEKEDRDRIKRLLKADEEERKAEAKRHAEEKERLRRFSNDNEISRFTTEERESNNINDVLNESTGSIKENIHHSQTRHLDATHDKCVLSIRLLNGHAVKGEFKPTSTLNDVRQWVDHNRNDGDQPYAFHRTIPRVTYDITDEERTLESLELTPRCALILKPYQSYSNAYDGTTQRGGFFNKVYSGVSSWFGAGSNSGPTQRSSDKIVTSTSRPQIVNRAASSSTTAAATAANQYLDDPQAGNSPQISSHYASPVHSPLLQHALHSNSGLNISHPSALSLNLNVGNNGNGVTSSSNGNVAPGTPPLRPTTPGSTANSNSRIRTLNHRDTSGDDRVVYNGNQLDLEDDKSSKKKKDSASGSIN</sequence>
<feature type="region of interest" description="Disordered" evidence="2">
    <location>
        <begin position="395"/>
        <end position="426"/>
    </location>
</feature>
<organism evidence="4 5">
    <name type="scientific">Wickerhamomyces pijperi</name>
    <name type="common">Yeast</name>
    <name type="synonym">Pichia pijperi</name>
    <dbReference type="NCBI Taxonomy" id="599730"/>
    <lineage>
        <taxon>Eukaryota</taxon>
        <taxon>Fungi</taxon>
        <taxon>Dikarya</taxon>
        <taxon>Ascomycota</taxon>
        <taxon>Saccharomycotina</taxon>
        <taxon>Saccharomycetes</taxon>
        <taxon>Phaffomycetales</taxon>
        <taxon>Wickerhamomycetaceae</taxon>
        <taxon>Wickerhamomyces</taxon>
    </lineage>
</organism>
<proteinExistence type="predicted"/>
<feature type="region of interest" description="Disordered" evidence="2">
    <location>
        <begin position="490"/>
        <end position="563"/>
    </location>
</feature>
<feature type="coiled-coil region" evidence="1">
    <location>
        <begin position="201"/>
        <end position="236"/>
    </location>
</feature>
<protein>
    <recommendedName>
        <fullName evidence="3">UBX domain-containing protein</fullName>
    </recommendedName>
</protein>
<reference evidence="4" key="1">
    <citation type="journal article" date="2021" name="Open Biol.">
        <title>Shared evolutionary footprints suggest mitochondrial oxidative damage underlies multiple complex I losses in fungi.</title>
        <authorList>
            <person name="Schikora-Tamarit M.A."/>
            <person name="Marcet-Houben M."/>
            <person name="Nosek J."/>
            <person name="Gabaldon T."/>
        </authorList>
    </citation>
    <scope>NUCLEOTIDE SEQUENCE</scope>
    <source>
        <strain evidence="4">CBS2887</strain>
    </source>
</reference>
<dbReference type="PROSITE" id="PS50033">
    <property type="entry name" value="UBX"/>
    <property type="match status" value="1"/>
</dbReference>
<name>A0A9P8TKD6_WICPI</name>
<dbReference type="SMART" id="SM00166">
    <property type="entry name" value="UBX"/>
    <property type="match status" value="1"/>
</dbReference>
<dbReference type="SUPFAM" id="SSF54236">
    <property type="entry name" value="Ubiquitin-like"/>
    <property type="match status" value="1"/>
</dbReference>
<evidence type="ECO:0000313" key="4">
    <source>
        <dbReference type="EMBL" id="KAH3682066.1"/>
    </source>
</evidence>
<evidence type="ECO:0000256" key="2">
    <source>
        <dbReference type="SAM" id="MobiDB-lite"/>
    </source>
</evidence>
<keyword evidence="5" id="KW-1185">Reference proteome</keyword>
<dbReference type="GO" id="GO:0005783">
    <property type="term" value="C:endoplasmic reticulum"/>
    <property type="evidence" value="ECO:0007669"/>
    <property type="project" value="TreeGrafter"/>
</dbReference>
<accession>A0A9P8TKD6</accession>
<evidence type="ECO:0000259" key="3">
    <source>
        <dbReference type="PROSITE" id="PS50033"/>
    </source>
</evidence>
<dbReference type="OrthoDB" id="3980783at2759"/>
<gene>
    <name evidence="4" type="ORF">WICPIJ_006967</name>
</gene>
<feature type="compositionally biased region" description="Polar residues" evidence="2">
    <location>
        <begin position="170"/>
        <end position="179"/>
    </location>
</feature>
<evidence type="ECO:0000256" key="1">
    <source>
        <dbReference type="SAM" id="Coils"/>
    </source>
</evidence>
<dbReference type="PANTHER" id="PTHR46424">
    <property type="entry name" value="UBX DOMAIN-CONTAINING PROTEIN 4"/>
    <property type="match status" value="1"/>
</dbReference>
<feature type="compositionally biased region" description="Low complexity" evidence="2">
    <location>
        <begin position="490"/>
        <end position="502"/>
    </location>
</feature>
<dbReference type="Pfam" id="PF00789">
    <property type="entry name" value="UBX"/>
    <property type="match status" value="1"/>
</dbReference>
<keyword evidence="1" id="KW-0175">Coiled coil</keyword>
<dbReference type="InterPro" id="IPR029071">
    <property type="entry name" value="Ubiquitin-like_domsf"/>
</dbReference>
<feature type="compositionally biased region" description="Low complexity" evidence="2">
    <location>
        <begin position="141"/>
        <end position="167"/>
    </location>
</feature>
<reference evidence="4" key="2">
    <citation type="submission" date="2021-01" db="EMBL/GenBank/DDBJ databases">
        <authorList>
            <person name="Schikora-Tamarit M.A."/>
        </authorList>
    </citation>
    <scope>NUCLEOTIDE SEQUENCE</scope>
    <source>
        <strain evidence="4">CBS2887</strain>
    </source>
</reference>
<dbReference type="Gene3D" id="3.10.20.90">
    <property type="entry name" value="Phosphatidylinositol 3-kinase Catalytic Subunit, Chain A, domain 1"/>
    <property type="match status" value="1"/>
</dbReference>
<dbReference type="AlphaFoldDB" id="A0A9P8TKD6"/>
<comment type="caution">
    <text evidence="4">The sequence shown here is derived from an EMBL/GenBank/DDBJ whole genome shotgun (WGS) entry which is preliminary data.</text>
</comment>
<feature type="domain" description="UBX" evidence="3">
    <location>
        <begin position="283"/>
        <end position="361"/>
    </location>
</feature>